<dbReference type="InterPro" id="IPR040079">
    <property type="entry name" value="Glutathione_S-Trfase"/>
</dbReference>
<evidence type="ECO:0000259" key="2">
    <source>
        <dbReference type="PROSITE" id="PS50405"/>
    </source>
</evidence>
<reference evidence="4" key="1">
    <citation type="submission" date="2011-03" db="EMBL/GenBank/DDBJ databases">
        <authorList>
            <person name="Voget S."/>
            <person name="Streit W.R."/>
            <person name="Jaeger K.E."/>
            <person name="Daniel R."/>
        </authorList>
    </citation>
    <scope>NUCLEOTIDE SEQUENCE [LARGE SCALE GENOMIC DNA]</scope>
    <source>
        <strain evidence="4">PG1</strain>
    </source>
</reference>
<dbReference type="SUPFAM" id="SSF52833">
    <property type="entry name" value="Thioredoxin-like"/>
    <property type="match status" value="1"/>
</dbReference>
<name>A0A0B6RTA0_BURPL</name>
<evidence type="ECO:0000259" key="1">
    <source>
        <dbReference type="PROSITE" id="PS50404"/>
    </source>
</evidence>
<feature type="domain" description="GST N-terminal" evidence="1">
    <location>
        <begin position="45"/>
        <end position="125"/>
    </location>
</feature>
<dbReference type="SFLD" id="SFLDG00358">
    <property type="entry name" value="Main_(cytGST)"/>
    <property type="match status" value="1"/>
</dbReference>
<keyword evidence="4" id="KW-1185">Reference proteome</keyword>
<keyword evidence="3" id="KW-0808">Transferase</keyword>
<dbReference type="GO" id="GO:0004364">
    <property type="term" value="F:glutathione transferase activity"/>
    <property type="evidence" value="ECO:0007669"/>
    <property type="project" value="UniProtKB-EC"/>
</dbReference>
<dbReference type="SFLD" id="SFLDG01150">
    <property type="entry name" value="Main.1:_Beta-like"/>
    <property type="match status" value="1"/>
</dbReference>
<dbReference type="SFLD" id="SFLDS00019">
    <property type="entry name" value="Glutathione_Transferase_(cytos"/>
    <property type="match status" value="1"/>
</dbReference>
<accession>A0A0B6RTA0</accession>
<proteinExistence type="predicted"/>
<dbReference type="KEGG" id="bgp:BGL_1c21190"/>
<dbReference type="PANTHER" id="PTHR44051">
    <property type="entry name" value="GLUTATHIONE S-TRANSFERASE-RELATED"/>
    <property type="match status" value="1"/>
</dbReference>
<feature type="domain" description="GST C-terminal" evidence="2">
    <location>
        <begin position="128"/>
        <end position="257"/>
    </location>
</feature>
<dbReference type="Proteomes" id="UP000031838">
    <property type="component" value="Chromosome 1"/>
</dbReference>
<dbReference type="InterPro" id="IPR036249">
    <property type="entry name" value="Thioredoxin-like_sf"/>
</dbReference>
<dbReference type="SUPFAM" id="SSF47616">
    <property type="entry name" value="GST C-terminal domain-like"/>
    <property type="match status" value="1"/>
</dbReference>
<sequence>MKVDSRGYRAISESKIISSVLRTRPMAGPKAAAPLNRTTESTRSMIMLDLYTDATPNGLKISIALEELGLDYRVHRVFLGGEQKTPEFTRLNPNRKIPVLVDDGLVVTESGAILIHLAEKAGKLLPAGPAARAAVIEMLMFQMASIGPMLGQLLVFRGPWRNRAPEVSNRYFQEVSRLYGVLNTRLAGRDYLAGDAFSIADIALLPWIRTGSLAPFTADLPLDANPHLKAWFERVMARPAVQKGLTIPEPFPPEKQFEGFIKATVGLGDLHAA</sequence>
<dbReference type="CDD" id="cd03048">
    <property type="entry name" value="GST_N_Ure2p_like"/>
    <property type="match status" value="1"/>
</dbReference>
<dbReference type="Gene3D" id="3.40.30.10">
    <property type="entry name" value="Glutaredoxin"/>
    <property type="match status" value="1"/>
</dbReference>
<dbReference type="PROSITE" id="PS50404">
    <property type="entry name" value="GST_NTER"/>
    <property type="match status" value="1"/>
</dbReference>
<dbReference type="EC" id="2.5.1.18" evidence="3"/>
<dbReference type="PROSITE" id="PS50405">
    <property type="entry name" value="GST_CTER"/>
    <property type="match status" value="1"/>
</dbReference>
<gene>
    <name evidence="3" type="ORF">BGL_1c21190</name>
</gene>
<dbReference type="SFLD" id="SFLDG01151">
    <property type="entry name" value="Main.2:_Nu-like"/>
    <property type="match status" value="1"/>
</dbReference>
<dbReference type="EMBL" id="CP002580">
    <property type="protein sequence ID" value="AJK46628.1"/>
    <property type="molecule type" value="Genomic_DNA"/>
</dbReference>
<dbReference type="HOGENOM" id="CLU_011226_14_0_4"/>
<dbReference type="InterPro" id="IPR010987">
    <property type="entry name" value="Glutathione-S-Trfase_C-like"/>
</dbReference>
<dbReference type="Pfam" id="PF00043">
    <property type="entry name" value="GST_C"/>
    <property type="match status" value="1"/>
</dbReference>
<dbReference type="PANTHER" id="PTHR44051:SF8">
    <property type="entry name" value="GLUTATHIONE S-TRANSFERASE GSTA"/>
    <property type="match status" value="1"/>
</dbReference>
<dbReference type="Gene3D" id="1.20.1050.10">
    <property type="match status" value="1"/>
</dbReference>
<dbReference type="InterPro" id="IPR004045">
    <property type="entry name" value="Glutathione_S-Trfase_N"/>
</dbReference>
<reference evidence="3 4" key="2">
    <citation type="journal article" date="2016" name="Appl. Microbiol. Biotechnol.">
        <title>Mutations improving production and secretion of extracellular lipase by Burkholderia glumae PG1.</title>
        <authorList>
            <person name="Knapp A."/>
            <person name="Voget S."/>
            <person name="Gao R."/>
            <person name="Zaburannyi N."/>
            <person name="Krysciak D."/>
            <person name="Breuer M."/>
            <person name="Hauer B."/>
            <person name="Streit W.R."/>
            <person name="Muller R."/>
            <person name="Daniel R."/>
            <person name="Jaeger K.E."/>
        </authorList>
    </citation>
    <scope>NUCLEOTIDE SEQUENCE [LARGE SCALE GENOMIC DNA]</scope>
    <source>
        <strain evidence="3 4">PG1</strain>
    </source>
</reference>
<dbReference type="AlphaFoldDB" id="A0A0B6RTA0"/>
<protein>
    <submittedName>
        <fullName evidence="3">Glutathione S-transferase</fullName>
        <ecNumber evidence="3">2.5.1.18</ecNumber>
    </submittedName>
</protein>
<dbReference type="InterPro" id="IPR004046">
    <property type="entry name" value="GST_C"/>
</dbReference>
<evidence type="ECO:0000313" key="3">
    <source>
        <dbReference type="EMBL" id="AJK46628.1"/>
    </source>
</evidence>
<dbReference type="InterPro" id="IPR036282">
    <property type="entry name" value="Glutathione-S-Trfase_C_sf"/>
</dbReference>
<organism evidence="3 4">
    <name type="scientific">Burkholderia plantarii</name>
    <dbReference type="NCBI Taxonomy" id="41899"/>
    <lineage>
        <taxon>Bacteria</taxon>
        <taxon>Pseudomonadati</taxon>
        <taxon>Pseudomonadota</taxon>
        <taxon>Betaproteobacteria</taxon>
        <taxon>Burkholderiales</taxon>
        <taxon>Burkholderiaceae</taxon>
        <taxon>Burkholderia</taxon>
    </lineage>
</organism>
<evidence type="ECO:0000313" key="4">
    <source>
        <dbReference type="Proteomes" id="UP000031838"/>
    </source>
</evidence>
<dbReference type="Pfam" id="PF13409">
    <property type="entry name" value="GST_N_2"/>
    <property type="match status" value="1"/>
</dbReference>